<feature type="transmembrane region" description="Helical" evidence="1">
    <location>
        <begin position="194"/>
        <end position="226"/>
    </location>
</feature>
<reference evidence="2 3" key="1">
    <citation type="submission" date="2021-01" db="EMBL/GenBank/DDBJ databases">
        <title>Prevotella A2931 sp. nov.</title>
        <authorList>
            <person name="Buhl M."/>
            <person name="Oberhettinger P."/>
        </authorList>
    </citation>
    <scope>NUCLEOTIDE SEQUENCE [LARGE SCALE GENOMIC DNA]</scope>
    <source>
        <strain evidence="2 3">A2931</strain>
    </source>
</reference>
<protein>
    <submittedName>
        <fullName evidence="2">Uncharacterized protein</fullName>
    </submittedName>
</protein>
<feature type="transmembrane region" description="Helical" evidence="1">
    <location>
        <begin position="146"/>
        <end position="164"/>
    </location>
</feature>
<feature type="transmembrane region" description="Helical" evidence="1">
    <location>
        <begin position="63"/>
        <end position="86"/>
    </location>
</feature>
<keyword evidence="1" id="KW-1133">Transmembrane helix</keyword>
<accession>A0ABS3M8I0</accession>
<keyword evidence="1" id="KW-0472">Membrane</keyword>
<evidence type="ECO:0000313" key="3">
    <source>
        <dbReference type="Proteomes" id="UP000664265"/>
    </source>
</evidence>
<evidence type="ECO:0000313" key="2">
    <source>
        <dbReference type="EMBL" id="MBO1364482.1"/>
    </source>
</evidence>
<gene>
    <name evidence="2" type="ORF">JHU38_12045</name>
</gene>
<keyword evidence="3" id="KW-1185">Reference proteome</keyword>
<sequence length="291" mass="33025">MNLEFSNKGVKGCVSSAFSYMLRNKTEVLRQSYVAAIVSAIATGFYIYLLLPSESLHQIATAHPMVALGSFTFAILFSALSSIWYFSRLLGCVTGNYAIIFKRSLLSCLLITIVLQLVLLCGNMLLMGLWKIIDTHSVISQTAFEIVKLLFVLLYIIWLLPFCYSMMRYIHEKELPVGSIFRQLYVEGFKHKGFIALTLFVLILICSVVLVIVLMPGLILILEYLIHEKGLAMGDPNSLPHNFPFLLYPTLAVLFFIGQYVLGFCYYTMYFVYLSIKKRVDEKAKATIHRS</sequence>
<dbReference type="Proteomes" id="UP000664265">
    <property type="component" value="Unassembled WGS sequence"/>
</dbReference>
<keyword evidence="1" id="KW-0812">Transmembrane</keyword>
<organism evidence="2 3">
    <name type="scientific">Prevotella illustrans</name>
    <dbReference type="NCBI Taxonomy" id="2800387"/>
    <lineage>
        <taxon>Bacteria</taxon>
        <taxon>Pseudomonadati</taxon>
        <taxon>Bacteroidota</taxon>
        <taxon>Bacteroidia</taxon>
        <taxon>Bacteroidales</taxon>
        <taxon>Prevotellaceae</taxon>
        <taxon>Prevotella</taxon>
    </lineage>
</organism>
<dbReference type="EMBL" id="JAERMS010000069">
    <property type="protein sequence ID" value="MBO1364482.1"/>
    <property type="molecule type" value="Genomic_DNA"/>
</dbReference>
<name>A0ABS3M8I0_9BACT</name>
<proteinExistence type="predicted"/>
<feature type="transmembrane region" description="Helical" evidence="1">
    <location>
        <begin position="246"/>
        <end position="273"/>
    </location>
</feature>
<evidence type="ECO:0000256" key="1">
    <source>
        <dbReference type="SAM" id="Phobius"/>
    </source>
</evidence>
<feature type="transmembrane region" description="Helical" evidence="1">
    <location>
        <begin position="33"/>
        <end position="51"/>
    </location>
</feature>
<feature type="transmembrane region" description="Helical" evidence="1">
    <location>
        <begin position="106"/>
        <end position="126"/>
    </location>
</feature>
<comment type="caution">
    <text evidence="2">The sequence shown here is derived from an EMBL/GenBank/DDBJ whole genome shotgun (WGS) entry which is preliminary data.</text>
</comment>